<evidence type="ECO:0000256" key="1">
    <source>
        <dbReference type="ARBA" id="ARBA00004442"/>
    </source>
</evidence>
<gene>
    <name evidence="5" type="ORF">DX908_10200</name>
</gene>
<evidence type="ECO:0000256" key="2">
    <source>
        <dbReference type="ARBA" id="ARBA00023136"/>
    </source>
</evidence>
<evidence type="ECO:0008006" key="7">
    <source>
        <dbReference type="Google" id="ProtNLM"/>
    </source>
</evidence>
<evidence type="ECO:0000313" key="6">
    <source>
        <dbReference type="Proteomes" id="UP000264589"/>
    </source>
</evidence>
<name>A0A371RJH9_9PROT</name>
<dbReference type="InParanoid" id="A0A371RJH9"/>
<dbReference type="Gene3D" id="2.40.170.20">
    <property type="entry name" value="TonB-dependent receptor, beta-barrel domain"/>
    <property type="match status" value="1"/>
</dbReference>
<dbReference type="InterPro" id="IPR018759">
    <property type="entry name" value="BBP2_2"/>
</dbReference>
<keyword evidence="4" id="KW-1133">Transmembrane helix</keyword>
<protein>
    <recommendedName>
        <fullName evidence="7">DUF1302 domain-containing protein</fullName>
    </recommendedName>
</protein>
<comment type="caution">
    <text evidence="5">The sequence shown here is derived from an EMBL/GenBank/DDBJ whole genome shotgun (WGS) entry which is preliminary data.</text>
</comment>
<organism evidence="5 6">
    <name type="scientific">Parvularcula marina</name>
    <dbReference type="NCBI Taxonomy" id="2292771"/>
    <lineage>
        <taxon>Bacteria</taxon>
        <taxon>Pseudomonadati</taxon>
        <taxon>Pseudomonadota</taxon>
        <taxon>Alphaproteobacteria</taxon>
        <taxon>Parvularculales</taxon>
        <taxon>Parvularculaceae</taxon>
        <taxon>Parvularcula</taxon>
    </lineage>
</organism>
<dbReference type="AlphaFoldDB" id="A0A371RJH9"/>
<accession>A0A371RJH9</accession>
<dbReference type="GO" id="GO:0009279">
    <property type="term" value="C:cell outer membrane"/>
    <property type="evidence" value="ECO:0007669"/>
    <property type="project" value="UniProtKB-SubCell"/>
</dbReference>
<proteinExistence type="predicted"/>
<keyword evidence="4" id="KW-0812">Transmembrane</keyword>
<keyword evidence="6" id="KW-1185">Reference proteome</keyword>
<evidence type="ECO:0000256" key="3">
    <source>
        <dbReference type="ARBA" id="ARBA00023237"/>
    </source>
</evidence>
<evidence type="ECO:0000313" key="5">
    <source>
        <dbReference type="EMBL" id="RFB05602.1"/>
    </source>
</evidence>
<sequence length="477" mass="53198">MQDCDVRRGDPVFRDKLHRPAIIGATTIGLVISSFGGVALAESLFIRDRNISVLERERPGYEAEGLRTGQFIIKPKVDVGVGYSSNVFALSDVDAALGFDVFEDESDVYAFARPSVRFESDWSRHAIAGGAYVEAVRFNEFDEESMVDWGAYLDGQIDVTEFADFFGGLSYDRLNESRRSYNSAFLFDEPINYTQGEIYGGYRQEFGRVKIKGQLGAQTRDYDDAQVIPLVVVTPGLFFNADQDFRDRTAITALGEVAFAVTRDTAVYFEAQKNWQDFDGTDAVFRRERDSNGYRVTGGVDFDLTKLMRGRVGIGYFSQEFDDPTYDEISGVAIDAALEWFPSDLTTVTLTADRGVDNSAIISSAGYISSDVMIQLDHELRRNVILSGFAAFGRDEYDDPLLNGMGMPVMDVNGNPVSQEIDRFGVGLGADYYMNRTFSVGVDYTYETQDVARTVFDGGFDTNFDVHQVLITATFKR</sequence>
<dbReference type="EMBL" id="QUQO01000001">
    <property type="protein sequence ID" value="RFB05602.1"/>
    <property type="molecule type" value="Genomic_DNA"/>
</dbReference>
<keyword evidence="2 4" id="KW-0472">Membrane</keyword>
<evidence type="ECO:0000256" key="4">
    <source>
        <dbReference type="SAM" id="Phobius"/>
    </source>
</evidence>
<keyword evidence="3" id="KW-0998">Cell outer membrane</keyword>
<dbReference type="Pfam" id="PF10082">
    <property type="entry name" value="BBP2_2"/>
    <property type="match status" value="1"/>
</dbReference>
<feature type="transmembrane region" description="Helical" evidence="4">
    <location>
        <begin position="21"/>
        <end position="41"/>
    </location>
</feature>
<reference evidence="5 6" key="1">
    <citation type="submission" date="2018-08" db="EMBL/GenBank/DDBJ databases">
        <title>Parvularcula sp. SM1705, isolated from surface water of the South Sea China.</title>
        <authorList>
            <person name="Sun L."/>
        </authorList>
    </citation>
    <scope>NUCLEOTIDE SEQUENCE [LARGE SCALE GENOMIC DNA]</scope>
    <source>
        <strain evidence="5 6">SM1705</strain>
    </source>
</reference>
<comment type="subcellular location">
    <subcellularLocation>
        <location evidence="1">Cell outer membrane</location>
    </subcellularLocation>
</comment>
<dbReference type="Proteomes" id="UP000264589">
    <property type="component" value="Unassembled WGS sequence"/>
</dbReference>
<dbReference type="InterPro" id="IPR036942">
    <property type="entry name" value="Beta-barrel_TonB_sf"/>
</dbReference>